<feature type="coiled-coil region" evidence="4">
    <location>
        <begin position="454"/>
        <end position="481"/>
    </location>
</feature>
<dbReference type="InterPro" id="IPR051310">
    <property type="entry name" value="MCP_chemotaxis"/>
</dbReference>
<comment type="caution">
    <text evidence="9">The sequence shown here is derived from an EMBL/GenBank/DDBJ whole genome shotgun (WGS) entry which is preliminary data.</text>
</comment>
<dbReference type="RefSeq" id="WP_169199895.1">
    <property type="nucleotide sequence ID" value="NZ_WTVH02000001.1"/>
</dbReference>
<keyword evidence="6" id="KW-0472">Membrane</keyword>
<sequence length="547" mass="56981">MCKNLKIGAKLGLGFGLTLLMLVVISVTSLTRISALNDNTAKVTHHLWPCIVLLQTGLAGVNEIALASRNMVLAPNPERAQQAKADMLAGRAAIAKAWEELQPRLTVPEATEMMQSILASRNRFIALQDELIGLVESGNQQAAVSLVNGNYQVVAEEYRKQVNDMVAIAGNLTTAAGERAASAAATTKSLIIGMSIVAFLLSALVAYAVTRTITRPVLSALGVANAIAEGDLSAKIEVTSRDEVGQLMAALQAMTAKLAQIIGDVRGAADNLSNASGQVSATAQSLSQSSSEQAASVEETTSSMEQMTASIAQNTDNAKLTDGMASKAAKEAEEGGGAVGQTVEAMKSIADKIGIIDDIAYQTNLLALNAAIEAARAGEHGKGFAVVAAEVRKLAERSQVAAQEIGNVAKDSVKLAERAGTLLTEIVPSIRKTSDLVQEIAAASQEQTAGVGQINAAMGQLNQATQQNASASEELAATAEEMNGQALQLQDLMKFFHLERNPGQTKTVLARAPAAGRNGNAAADDGLSRRPPFGPALQTAAADFERF</sequence>
<dbReference type="PROSITE" id="PS50885">
    <property type="entry name" value="HAMP"/>
    <property type="match status" value="1"/>
</dbReference>
<dbReference type="CDD" id="cd06225">
    <property type="entry name" value="HAMP"/>
    <property type="match status" value="1"/>
</dbReference>
<feature type="domain" description="Methyl-accepting transducer" evidence="7">
    <location>
        <begin position="268"/>
        <end position="483"/>
    </location>
</feature>
<dbReference type="CDD" id="cd19411">
    <property type="entry name" value="MCP2201-like_sensor"/>
    <property type="match status" value="1"/>
</dbReference>
<dbReference type="PANTHER" id="PTHR43531">
    <property type="entry name" value="PROTEIN ICFG"/>
    <property type="match status" value="1"/>
</dbReference>
<name>A0ABX1N602_9RHOO</name>
<dbReference type="InterPro" id="IPR047347">
    <property type="entry name" value="YvaQ-like_sensor"/>
</dbReference>
<dbReference type="PANTHER" id="PTHR43531:SF11">
    <property type="entry name" value="METHYL-ACCEPTING CHEMOTAXIS PROTEIN 3"/>
    <property type="match status" value="1"/>
</dbReference>
<evidence type="ECO:0000256" key="6">
    <source>
        <dbReference type="SAM" id="Phobius"/>
    </source>
</evidence>
<keyword evidence="4" id="KW-0175">Coiled coil</keyword>
<evidence type="ECO:0000313" key="10">
    <source>
        <dbReference type="Proteomes" id="UP000601990"/>
    </source>
</evidence>
<proteinExistence type="inferred from homology"/>
<dbReference type="Pfam" id="PF12729">
    <property type="entry name" value="4HB_MCP_1"/>
    <property type="match status" value="1"/>
</dbReference>
<evidence type="ECO:0000259" key="7">
    <source>
        <dbReference type="PROSITE" id="PS50111"/>
    </source>
</evidence>
<feature type="region of interest" description="Disordered" evidence="5">
    <location>
        <begin position="284"/>
        <end position="304"/>
    </location>
</feature>
<feature type="compositionally biased region" description="Low complexity" evidence="5">
    <location>
        <begin position="513"/>
        <end position="523"/>
    </location>
</feature>
<dbReference type="SMART" id="SM00304">
    <property type="entry name" value="HAMP"/>
    <property type="match status" value="1"/>
</dbReference>
<feature type="domain" description="HAMP" evidence="8">
    <location>
        <begin position="211"/>
        <end position="263"/>
    </location>
</feature>
<gene>
    <name evidence="9" type="ORF">GO608_15220</name>
</gene>
<evidence type="ECO:0000313" key="9">
    <source>
        <dbReference type="EMBL" id="NMF94677.1"/>
    </source>
</evidence>
<dbReference type="InterPro" id="IPR004089">
    <property type="entry name" value="MCPsignal_dom"/>
</dbReference>
<dbReference type="Pfam" id="PF00015">
    <property type="entry name" value="MCPsignal"/>
    <property type="match status" value="1"/>
</dbReference>
<protein>
    <submittedName>
        <fullName evidence="9">HAMP domain-containing protein</fullName>
    </submittedName>
</protein>
<keyword evidence="10" id="KW-1185">Reference proteome</keyword>
<dbReference type="Gene3D" id="1.10.287.950">
    <property type="entry name" value="Methyl-accepting chemotaxis protein"/>
    <property type="match status" value="1"/>
</dbReference>
<dbReference type="InterPro" id="IPR024478">
    <property type="entry name" value="HlyB_4HB_MCP"/>
</dbReference>
<evidence type="ECO:0000259" key="8">
    <source>
        <dbReference type="PROSITE" id="PS50885"/>
    </source>
</evidence>
<feature type="transmembrane region" description="Helical" evidence="6">
    <location>
        <begin position="46"/>
        <end position="66"/>
    </location>
</feature>
<feature type="transmembrane region" description="Helical" evidence="6">
    <location>
        <begin position="189"/>
        <end position="209"/>
    </location>
</feature>
<keyword evidence="6" id="KW-0812">Transmembrane</keyword>
<dbReference type="PROSITE" id="PS50111">
    <property type="entry name" value="CHEMOTAXIS_TRANSDUC_2"/>
    <property type="match status" value="1"/>
</dbReference>
<dbReference type="SUPFAM" id="SSF58104">
    <property type="entry name" value="Methyl-accepting chemotaxis protein (MCP) signaling domain"/>
    <property type="match status" value="1"/>
</dbReference>
<dbReference type="Pfam" id="PF00672">
    <property type="entry name" value="HAMP"/>
    <property type="match status" value="1"/>
</dbReference>
<dbReference type="Proteomes" id="UP000601990">
    <property type="component" value="Unassembled WGS sequence"/>
</dbReference>
<evidence type="ECO:0000256" key="4">
    <source>
        <dbReference type="SAM" id="Coils"/>
    </source>
</evidence>
<evidence type="ECO:0000256" key="5">
    <source>
        <dbReference type="SAM" id="MobiDB-lite"/>
    </source>
</evidence>
<accession>A0ABX1N602</accession>
<keyword evidence="1" id="KW-0145">Chemotaxis</keyword>
<feature type="compositionally biased region" description="Low complexity" evidence="5">
    <location>
        <begin position="284"/>
        <end position="303"/>
    </location>
</feature>
<keyword evidence="3" id="KW-0807">Transducer</keyword>
<dbReference type="SMART" id="SM00283">
    <property type="entry name" value="MA"/>
    <property type="match status" value="1"/>
</dbReference>
<reference evidence="9" key="1">
    <citation type="submission" date="2019-12" db="EMBL/GenBank/DDBJ databases">
        <title>Comparative genomics gives insights into the taxonomy of the Azoarcus-Aromatoleum group and reveals separate origins of nif in the plant-associated Azoarcus and non-plant-associated Aromatoleum sub-groups.</title>
        <authorList>
            <person name="Lafos M."/>
            <person name="Maluk M."/>
            <person name="Batista M."/>
            <person name="Junghare M."/>
            <person name="Carmona M."/>
            <person name="Faoro H."/>
            <person name="Cruz L.M."/>
            <person name="Battistoni F."/>
            <person name="De Souza E."/>
            <person name="Pedrosa F."/>
            <person name="Chen W.-M."/>
            <person name="Poole P.S."/>
            <person name="Dixon R.A."/>
            <person name="James E.K."/>
        </authorList>
    </citation>
    <scope>NUCLEOTIDE SEQUENCE</scope>
    <source>
        <strain evidence="9">U120</strain>
    </source>
</reference>
<evidence type="ECO:0000256" key="1">
    <source>
        <dbReference type="ARBA" id="ARBA00022500"/>
    </source>
</evidence>
<feature type="transmembrane region" description="Helical" evidence="6">
    <location>
        <begin position="12"/>
        <end position="34"/>
    </location>
</feature>
<comment type="similarity">
    <text evidence="2">Belongs to the methyl-accepting chemotaxis (MCP) protein family.</text>
</comment>
<keyword evidence="6" id="KW-1133">Transmembrane helix</keyword>
<dbReference type="EMBL" id="WTVH01000034">
    <property type="protein sequence ID" value="NMF94677.1"/>
    <property type="molecule type" value="Genomic_DNA"/>
</dbReference>
<dbReference type="InterPro" id="IPR003660">
    <property type="entry name" value="HAMP_dom"/>
</dbReference>
<organism evidence="9 10">
    <name type="scientific">Aromatoleum buckelii</name>
    <dbReference type="NCBI Taxonomy" id="200254"/>
    <lineage>
        <taxon>Bacteria</taxon>
        <taxon>Pseudomonadati</taxon>
        <taxon>Pseudomonadota</taxon>
        <taxon>Betaproteobacteria</taxon>
        <taxon>Rhodocyclales</taxon>
        <taxon>Rhodocyclaceae</taxon>
        <taxon>Aromatoleum</taxon>
    </lineage>
</organism>
<evidence type="ECO:0000256" key="2">
    <source>
        <dbReference type="ARBA" id="ARBA00029447"/>
    </source>
</evidence>
<feature type="region of interest" description="Disordered" evidence="5">
    <location>
        <begin position="513"/>
        <end position="535"/>
    </location>
</feature>
<evidence type="ECO:0000256" key="3">
    <source>
        <dbReference type="PROSITE-ProRule" id="PRU00284"/>
    </source>
</evidence>